<dbReference type="Proteomes" id="UP000001312">
    <property type="component" value="Unassembled WGS sequence"/>
</dbReference>
<protein>
    <recommendedName>
        <fullName evidence="9">LrgB-like protein</fullName>
    </recommendedName>
</protein>
<evidence type="ECO:0000256" key="3">
    <source>
        <dbReference type="ARBA" id="ARBA00022989"/>
    </source>
</evidence>
<proteinExistence type="predicted"/>
<feature type="transmembrane region" description="Helical" evidence="6">
    <location>
        <begin position="306"/>
        <end position="327"/>
    </location>
</feature>
<dbReference type="OMA" id="LRWMNLF"/>
<feature type="transmembrane region" description="Helical" evidence="6">
    <location>
        <begin position="58"/>
        <end position="80"/>
    </location>
</feature>
<dbReference type="EMBL" id="CH476632">
    <property type="protein sequence ID" value="EDN93059.1"/>
    <property type="molecule type" value="Genomic_DNA"/>
</dbReference>
<evidence type="ECO:0000313" key="7">
    <source>
        <dbReference type="EMBL" id="EDN93059.1"/>
    </source>
</evidence>
<evidence type="ECO:0000256" key="5">
    <source>
        <dbReference type="SAM" id="MobiDB-lite"/>
    </source>
</evidence>
<feature type="transmembrane region" description="Helical" evidence="6">
    <location>
        <begin position="478"/>
        <end position="498"/>
    </location>
</feature>
<evidence type="ECO:0008006" key="9">
    <source>
        <dbReference type="Google" id="ProtNLM"/>
    </source>
</evidence>
<dbReference type="Pfam" id="PF04172">
    <property type="entry name" value="LrgB"/>
    <property type="match status" value="1"/>
</dbReference>
<dbReference type="PANTHER" id="PTHR30249:SF0">
    <property type="entry name" value="PLASTIDAL GLYCOLATE_GLYCERATE TRANSLOCATOR 1, CHLOROPLASTIC"/>
    <property type="match status" value="1"/>
</dbReference>
<dbReference type="AlphaFoldDB" id="A7EUB7"/>
<sequence length="612" mass="66735">MAPNIREFTSDGFEALKLVARLSWRRNLKAWIQVPFGVVLILLACFGVNALIGLSSVSFPASVACLILLFFILNIIDLLIGHQKTRALVSVIDIPSGWALRYINVFFTPSWDEILKVYSFVLLPLSDSITAAEVGKIIGVFLIGFLVMFAVTAWLVRGLQILLGSSKRAIIERAEEMGAENDAIPLAVSSNTNFPSTDSVSPIQEQEPAVVRDSRDPRDSPETESPPPEPVSNTIAVEQEPLPLTRAQIWAAFINRNLDILTYSVIFLFIGIPVYYATGYAMPVQLTFNVLAYFAAQSLPVRWKQFLHPVLLSSGITIIGIWILGLIRGNNLNEVLGAYRTNTKYIAYWDGERNLPLPGAGDIFVLDASIVSLALPMFQYRHELKTHFVPITIPSVVLAIASLFGYPPLCYSIGISPPISLSFSVRSLTLALATPAASNLGGNTNAAAALAIMSGIFGVLIGHRLLSLLKIRADDYITIGVAMGGNASAIATALLLASDPRAAALSSLSMSLFGIVTLALTSVPPVVEIIRGWMDVRVKRNQVGLRSPGAGVDVQSKKIQTMKPRRIHLFTYTHQHGKVRQYILIPPGDLDVRSPRFPTPPQVHHTPPQSTF</sequence>
<accession>A7EUB7</accession>
<keyword evidence="3 6" id="KW-1133">Transmembrane helix</keyword>
<comment type="subcellular location">
    <subcellularLocation>
        <location evidence="1">Membrane</location>
        <topology evidence="1">Multi-pass membrane protein</topology>
    </subcellularLocation>
</comment>
<keyword evidence="8" id="KW-1185">Reference proteome</keyword>
<evidence type="ECO:0000256" key="1">
    <source>
        <dbReference type="ARBA" id="ARBA00004141"/>
    </source>
</evidence>
<name>A7EUB7_SCLS1</name>
<dbReference type="GeneID" id="5486407"/>
<evidence type="ECO:0000256" key="6">
    <source>
        <dbReference type="SAM" id="Phobius"/>
    </source>
</evidence>
<feature type="transmembrane region" description="Helical" evidence="6">
    <location>
        <begin position="30"/>
        <end position="52"/>
    </location>
</feature>
<keyword evidence="4 6" id="KW-0472">Membrane</keyword>
<gene>
    <name evidence="7" type="ORF">SS1G_08924</name>
</gene>
<dbReference type="RefSeq" id="XP_001590160.1">
    <property type="nucleotide sequence ID" value="XM_001590110.1"/>
</dbReference>
<feature type="compositionally biased region" description="Basic and acidic residues" evidence="5">
    <location>
        <begin position="210"/>
        <end position="221"/>
    </location>
</feature>
<feature type="transmembrane region" description="Helical" evidence="6">
    <location>
        <begin position="258"/>
        <end position="276"/>
    </location>
</feature>
<dbReference type="InParanoid" id="A7EUB7"/>
<dbReference type="PANTHER" id="PTHR30249">
    <property type="entry name" value="PUTATIVE SEROTONIN TRANSPORTER"/>
    <property type="match status" value="1"/>
</dbReference>
<keyword evidence="2 6" id="KW-0812">Transmembrane</keyword>
<feature type="transmembrane region" description="Helical" evidence="6">
    <location>
        <begin position="387"/>
        <end position="406"/>
    </location>
</feature>
<dbReference type="InterPro" id="IPR007300">
    <property type="entry name" value="CidB/LrgB"/>
</dbReference>
<evidence type="ECO:0000313" key="8">
    <source>
        <dbReference type="Proteomes" id="UP000001312"/>
    </source>
</evidence>
<organism evidence="7 8">
    <name type="scientific">Sclerotinia sclerotiorum (strain ATCC 18683 / 1980 / Ss-1)</name>
    <name type="common">White mold</name>
    <name type="synonym">Whetzelinia sclerotiorum</name>
    <dbReference type="NCBI Taxonomy" id="665079"/>
    <lineage>
        <taxon>Eukaryota</taxon>
        <taxon>Fungi</taxon>
        <taxon>Dikarya</taxon>
        <taxon>Ascomycota</taxon>
        <taxon>Pezizomycotina</taxon>
        <taxon>Leotiomycetes</taxon>
        <taxon>Helotiales</taxon>
        <taxon>Sclerotiniaceae</taxon>
        <taxon>Sclerotinia</taxon>
    </lineage>
</organism>
<evidence type="ECO:0000256" key="4">
    <source>
        <dbReference type="ARBA" id="ARBA00023136"/>
    </source>
</evidence>
<feature type="region of interest" description="Disordered" evidence="5">
    <location>
        <begin position="194"/>
        <end position="235"/>
    </location>
</feature>
<evidence type="ECO:0000256" key="2">
    <source>
        <dbReference type="ARBA" id="ARBA00022692"/>
    </source>
</evidence>
<reference evidence="8" key="1">
    <citation type="journal article" date="2011" name="PLoS Genet.">
        <title>Genomic analysis of the necrotrophic fungal pathogens Sclerotinia sclerotiorum and Botrytis cinerea.</title>
        <authorList>
            <person name="Amselem J."/>
            <person name="Cuomo C.A."/>
            <person name="van Kan J.A."/>
            <person name="Viaud M."/>
            <person name="Benito E.P."/>
            <person name="Couloux A."/>
            <person name="Coutinho P.M."/>
            <person name="de Vries R.P."/>
            <person name="Dyer P.S."/>
            <person name="Fillinger S."/>
            <person name="Fournier E."/>
            <person name="Gout L."/>
            <person name="Hahn M."/>
            <person name="Kohn L."/>
            <person name="Lapalu N."/>
            <person name="Plummer K.M."/>
            <person name="Pradier J.M."/>
            <person name="Quevillon E."/>
            <person name="Sharon A."/>
            <person name="Simon A."/>
            <person name="ten Have A."/>
            <person name="Tudzynski B."/>
            <person name="Tudzynski P."/>
            <person name="Wincker P."/>
            <person name="Andrew M."/>
            <person name="Anthouard V."/>
            <person name="Beever R.E."/>
            <person name="Beffa R."/>
            <person name="Benoit I."/>
            <person name="Bouzid O."/>
            <person name="Brault B."/>
            <person name="Chen Z."/>
            <person name="Choquer M."/>
            <person name="Collemare J."/>
            <person name="Cotton P."/>
            <person name="Danchin E.G."/>
            <person name="Da Silva C."/>
            <person name="Gautier A."/>
            <person name="Giraud C."/>
            <person name="Giraud T."/>
            <person name="Gonzalez C."/>
            <person name="Grossetete S."/>
            <person name="Guldener U."/>
            <person name="Henrissat B."/>
            <person name="Howlett B.J."/>
            <person name="Kodira C."/>
            <person name="Kretschmer M."/>
            <person name="Lappartient A."/>
            <person name="Leroch M."/>
            <person name="Levis C."/>
            <person name="Mauceli E."/>
            <person name="Neuveglise C."/>
            <person name="Oeser B."/>
            <person name="Pearson M."/>
            <person name="Poulain J."/>
            <person name="Poussereau N."/>
            <person name="Quesneville H."/>
            <person name="Rascle C."/>
            <person name="Schumacher J."/>
            <person name="Segurens B."/>
            <person name="Sexton A."/>
            <person name="Silva E."/>
            <person name="Sirven C."/>
            <person name="Soanes D.M."/>
            <person name="Talbot N.J."/>
            <person name="Templeton M."/>
            <person name="Yandava C."/>
            <person name="Yarden O."/>
            <person name="Zeng Q."/>
            <person name="Rollins J.A."/>
            <person name="Lebrun M.H."/>
            <person name="Dickman M."/>
        </authorList>
    </citation>
    <scope>NUCLEOTIDE SEQUENCE [LARGE SCALE GENOMIC DNA]</scope>
    <source>
        <strain evidence="8">ATCC 18683 / 1980 / Ss-1</strain>
    </source>
</reference>
<feature type="transmembrane region" description="Helical" evidence="6">
    <location>
        <begin position="510"/>
        <end position="530"/>
    </location>
</feature>
<dbReference type="GO" id="GO:0016020">
    <property type="term" value="C:membrane"/>
    <property type="evidence" value="ECO:0007669"/>
    <property type="project" value="UniProtKB-SubCell"/>
</dbReference>
<feature type="compositionally biased region" description="Polar residues" evidence="5">
    <location>
        <begin position="194"/>
        <end position="204"/>
    </location>
</feature>
<dbReference type="KEGG" id="ssl:SS1G_08924"/>
<feature type="transmembrane region" description="Helical" evidence="6">
    <location>
        <begin position="446"/>
        <end position="466"/>
    </location>
</feature>
<feature type="transmembrane region" description="Helical" evidence="6">
    <location>
        <begin position="137"/>
        <end position="156"/>
    </location>
</feature>